<name>A0A224XTN6_9HEMI</name>
<feature type="transmembrane region" description="Helical" evidence="1">
    <location>
        <begin position="86"/>
        <end position="108"/>
    </location>
</feature>
<evidence type="ECO:0000313" key="2">
    <source>
        <dbReference type="EMBL" id="JAW14504.1"/>
    </source>
</evidence>
<proteinExistence type="predicted"/>
<sequence>MTRAVHWLQCKLLLFNVKRKHVLSVMLPMSRCYPQFGIVNIWSNYFLKSSNSVFTSNKFYQCIIYVCTFGLEKARTRRQFVEKEEFLLFANLTMIPFRCFFLKFFPFFHSFRVWE</sequence>
<evidence type="ECO:0000256" key="1">
    <source>
        <dbReference type="SAM" id="Phobius"/>
    </source>
</evidence>
<keyword evidence="1" id="KW-0472">Membrane</keyword>
<organism evidence="2">
    <name type="scientific">Panstrongylus lignarius</name>
    <dbReference type="NCBI Taxonomy" id="156445"/>
    <lineage>
        <taxon>Eukaryota</taxon>
        <taxon>Metazoa</taxon>
        <taxon>Ecdysozoa</taxon>
        <taxon>Arthropoda</taxon>
        <taxon>Hexapoda</taxon>
        <taxon>Insecta</taxon>
        <taxon>Pterygota</taxon>
        <taxon>Neoptera</taxon>
        <taxon>Paraneoptera</taxon>
        <taxon>Hemiptera</taxon>
        <taxon>Heteroptera</taxon>
        <taxon>Panheteroptera</taxon>
        <taxon>Cimicomorpha</taxon>
        <taxon>Reduviidae</taxon>
        <taxon>Triatominae</taxon>
        <taxon>Panstrongylus</taxon>
    </lineage>
</organism>
<reference evidence="2" key="1">
    <citation type="journal article" date="2018" name="PLoS Negl. Trop. Dis.">
        <title>An insight into the salivary gland and fat body transcriptome of Panstrongylus lignarius (Hemiptera: Heteroptera), the main vector of Chagas disease in Peru.</title>
        <authorList>
            <person name="Nevoa J.C."/>
            <person name="Mendes M.T."/>
            <person name="da Silva M.V."/>
            <person name="Soares S.C."/>
            <person name="Oliveira C.J.F."/>
            <person name="Ribeiro J.M.C."/>
        </authorList>
    </citation>
    <scope>NUCLEOTIDE SEQUENCE</scope>
</reference>
<keyword evidence="1" id="KW-0812">Transmembrane</keyword>
<protein>
    <submittedName>
        <fullName evidence="2">Uncharacterized protein</fullName>
    </submittedName>
</protein>
<dbReference type="AlphaFoldDB" id="A0A224XTN6"/>
<dbReference type="EMBL" id="GFTR01001922">
    <property type="protein sequence ID" value="JAW14504.1"/>
    <property type="molecule type" value="Transcribed_RNA"/>
</dbReference>
<accession>A0A224XTN6</accession>
<keyword evidence="1" id="KW-1133">Transmembrane helix</keyword>